<evidence type="ECO:0000256" key="1">
    <source>
        <dbReference type="SAM" id="MobiDB-lite"/>
    </source>
</evidence>
<feature type="compositionally biased region" description="Basic and acidic residues" evidence="1">
    <location>
        <begin position="30"/>
        <end position="41"/>
    </location>
</feature>
<keyword evidence="3" id="KW-1185">Reference proteome</keyword>
<protein>
    <submittedName>
        <fullName evidence="2">Uncharacterized protein</fullName>
    </submittedName>
</protein>
<gene>
    <name evidence="2" type="ORF">COCNU_06G000690</name>
</gene>
<proteinExistence type="predicted"/>
<reference evidence="2" key="1">
    <citation type="journal article" date="2017" name="Gigascience">
        <title>The genome draft of coconut (Cocos nucifera).</title>
        <authorList>
            <person name="Xiao Y."/>
            <person name="Xu P."/>
            <person name="Fan H."/>
            <person name="Baudouin L."/>
            <person name="Xia W."/>
            <person name="Bocs S."/>
            <person name="Xu J."/>
            <person name="Li Q."/>
            <person name="Guo A."/>
            <person name="Zhou L."/>
            <person name="Li J."/>
            <person name="Wu Y."/>
            <person name="Ma Z."/>
            <person name="Armero A."/>
            <person name="Issali A.E."/>
            <person name="Liu N."/>
            <person name="Peng M."/>
            <person name="Yang Y."/>
        </authorList>
    </citation>
    <scope>NUCLEOTIDE SEQUENCE</scope>
    <source>
        <tissue evidence="2">Spear leaf of Hainan Tall coconut</tissue>
    </source>
</reference>
<sequence>MDTSTIIFMTGPKLGLYTTNLRRAQSLWRDPARGEKAEGKAKATGGHGAHGGHSRQLQGTKEMYALNPSLPWMVTSTTRNCLIWIEWWNGSLENSMFTYR</sequence>
<organism evidence="2 3">
    <name type="scientific">Cocos nucifera</name>
    <name type="common">Coconut palm</name>
    <dbReference type="NCBI Taxonomy" id="13894"/>
    <lineage>
        <taxon>Eukaryota</taxon>
        <taxon>Viridiplantae</taxon>
        <taxon>Streptophyta</taxon>
        <taxon>Embryophyta</taxon>
        <taxon>Tracheophyta</taxon>
        <taxon>Spermatophyta</taxon>
        <taxon>Magnoliopsida</taxon>
        <taxon>Liliopsida</taxon>
        <taxon>Arecaceae</taxon>
        <taxon>Arecoideae</taxon>
        <taxon>Cocoseae</taxon>
        <taxon>Attaleinae</taxon>
        <taxon>Cocos</taxon>
    </lineage>
</organism>
<accession>A0A8K0N270</accession>
<reference evidence="2" key="2">
    <citation type="submission" date="2019-07" db="EMBL/GenBank/DDBJ databases">
        <authorList>
            <person name="Yang Y."/>
            <person name="Bocs S."/>
            <person name="Baudouin L."/>
        </authorList>
    </citation>
    <scope>NUCLEOTIDE SEQUENCE</scope>
    <source>
        <tissue evidence="2">Spear leaf of Hainan Tall coconut</tissue>
    </source>
</reference>
<evidence type="ECO:0000313" key="3">
    <source>
        <dbReference type="Proteomes" id="UP000797356"/>
    </source>
</evidence>
<name>A0A8K0N270_COCNU</name>
<dbReference type="AlphaFoldDB" id="A0A8K0N270"/>
<evidence type="ECO:0000313" key="2">
    <source>
        <dbReference type="EMBL" id="KAG1346240.1"/>
    </source>
</evidence>
<feature type="region of interest" description="Disordered" evidence="1">
    <location>
        <begin position="28"/>
        <end position="58"/>
    </location>
</feature>
<dbReference type="Proteomes" id="UP000797356">
    <property type="component" value="Chromosome 6"/>
</dbReference>
<comment type="caution">
    <text evidence="2">The sequence shown here is derived from an EMBL/GenBank/DDBJ whole genome shotgun (WGS) entry which is preliminary data.</text>
</comment>
<dbReference type="EMBL" id="CM017877">
    <property type="protein sequence ID" value="KAG1346240.1"/>
    <property type="molecule type" value="Genomic_DNA"/>
</dbReference>